<reference evidence="2" key="1">
    <citation type="submission" date="2011-09" db="EMBL/GenBank/DDBJ databases">
        <title>The odds of duplicate gene persistence after polyploidization.</title>
        <authorList>
            <person name="Chain F.J.J."/>
            <person name="Evans B.J."/>
            <person name="Dushoff J."/>
        </authorList>
    </citation>
    <scope>NUCLEOTIDE SEQUENCE</scope>
    <source>
        <tissue evidence="2">Liver</tissue>
    </source>
</reference>
<dbReference type="PANTHER" id="PTHR13136:SF16">
    <property type="entry name" value="KAT8 REGULATORY NSL COMPLEX SUBUNIT 3"/>
    <property type="match status" value="1"/>
</dbReference>
<feature type="region of interest" description="Disordered" evidence="1">
    <location>
        <begin position="57"/>
        <end position="76"/>
    </location>
</feature>
<dbReference type="EMBL" id="JP287907">
    <property type="protein sequence ID" value="AEQ18576.1"/>
    <property type="molecule type" value="mRNA"/>
</dbReference>
<dbReference type="PANTHER" id="PTHR13136">
    <property type="entry name" value="TESTIS DEVELOPMENT PROTEIN PRTD"/>
    <property type="match status" value="1"/>
</dbReference>
<evidence type="ECO:0000256" key="1">
    <source>
        <dbReference type="SAM" id="MobiDB-lite"/>
    </source>
</evidence>
<feature type="region of interest" description="Disordered" evidence="1">
    <location>
        <begin position="87"/>
        <end position="106"/>
    </location>
</feature>
<dbReference type="InterPro" id="IPR026555">
    <property type="entry name" value="NSL3/Tex30"/>
</dbReference>
<dbReference type="GO" id="GO:0044545">
    <property type="term" value="C:NSL complex"/>
    <property type="evidence" value="ECO:0007669"/>
    <property type="project" value="TreeGrafter"/>
</dbReference>
<accession>G5E3E3</accession>
<dbReference type="GO" id="GO:0045944">
    <property type="term" value="P:positive regulation of transcription by RNA polymerase II"/>
    <property type="evidence" value="ECO:0007669"/>
    <property type="project" value="TreeGrafter"/>
</dbReference>
<proteinExistence type="evidence at transcript level"/>
<protein>
    <submittedName>
        <fullName evidence="2">Uncharacterized protein</fullName>
    </submittedName>
</protein>
<feature type="non-terminal residue" evidence="2">
    <location>
        <position position="1"/>
    </location>
</feature>
<sequence>DVDDPLLDMKTPVLFIVGQNALQCHPETIEDFREKLRADNSLVVVGGDDNLAEKEDRVQLKRPPSPGSSTGIKPSKRAKIKVTILSHGETAGGGSQEALRPVSGTISQSASASKELTSLLTTPKLVAESAPSSAVIPSISTPSAFHAIQNRLVPSQSQTSNTLGPATSASSLLQGLSFSLQDIGSKSNTSASSASNSQALAVAPASIQGLATMTTGAGTILRTIPVVTASSSVMA</sequence>
<dbReference type="AlphaFoldDB" id="G5E3E3"/>
<name>G5E3E3_9PIPI</name>
<feature type="non-terminal residue" evidence="2">
    <location>
        <position position="235"/>
    </location>
</feature>
<evidence type="ECO:0000313" key="2">
    <source>
        <dbReference type="EMBL" id="AEQ18576.1"/>
    </source>
</evidence>
<organism evidence="2">
    <name type="scientific">Hymenochirus curtipes</name>
    <name type="common">western dwarf clawed frog</name>
    <dbReference type="NCBI Taxonomy" id="8362"/>
    <lineage>
        <taxon>Eukaryota</taxon>
        <taxon>Metazoa</taxon>
        <taxon>Chordata</taxon>
        <taxon>Craniata</taxon>
        <taxon>Vertebrata</taxon>
        <taxon>Euteleostomi</taxon>
        <taxon>Amphibia</taxon>
        <taxon>Batrachia</taxon>
        <taxon>Anura</taxon>
        <taxon>Pipoidea</taxon>
        <taxon>Pipidae</taxon>
        <taxon>Pipinae</taxon>
        <taxon>Hymenochirus</taxon>
    </lineage>
</organism>